<dbReference type="Pfam" id="PF13545">
    <property type="entry name" value="HTH_Crp_2"/>
    <property type="match status" value="1"/>
</dbReference>
<dbReference type="InterPro" id="IPR018490">
    <property type="entry name" value="cNMP-bd_dom_sf"/>
</dbReference>
<feature type="domain" description="HTH crp-type" evidence="5">
    <location>
        <begin position="139"/>
        <end position="209"/>
    </location>
</feature>
<dbReference type="PANTHER" id="PTHR24567">
    <property type="entry name" value="CRP FAMILY TRANSCRIPTIONAL REGULATORY PROTEIN"/>
    <property type="match status" value="1"/>
</dbReference>
<dbReference type="Gene3D" id="2.60.120.10">
    <property type="entry name" value="Jelly Rolls"/>
    <property type="match status" value="1"/>
</dbReference>
<dbReference type="KEGG" id="tsa:AciPR4_1225"/>
<dbReference type="GO" id="GO:0003700">
    <property type="term" value="F:DNA-binding transcription factor activity"/>
    <property type="evidence" value="ECO:0007669"/>
    <property type="project" value="TreeGrafter"/>
</dbReference>
<evidence type="ECO:0000313" key="7">
    <source>
        <dbReference type="Proteomes" id="UP000006844"/>
    </source>
</evidence>
<dbReference type="GO" id="GO:0003677">
    <property type="term" value="F:DNA binding"/>
    <property type="evidence" value="ECO:0007669"/>
    <property type="project" value="UniProtKB-KW"/>
</dbReference>
<evidence type="ECO:0000313" key="6">
    <source>
        <dbReference type="EMBL" id="ADV82050.1"/>
    </source>
</evidence>
<keyword evidence="2" id="KW-0238">DNA-binding</keyword>
<dbReference type="CDD" id="cd00038">
    <property type="entry name" value="CAP_ED"/>
    <property type="match status" value="1"/>
</dbReference>
<dbReference type="SMART" id="SM00100">
    <property type="entry name" value="cNMP"/>
    <property type="match status" value="1"/>
</dbReference>
<proteinExistence type="predicted"/>
<keyword evidence="1" id="KW-0805">Transcription regulation</keyword>
<dbReference type="OrthoDB" id="3525895at2"/>
<dbReference type="InterPro" id="IPR036390">
    <property type="entry name" value="WH_DNA-bd_sf"/>
</dbReference>
<organism evidence="6 7">
    <name type="scientific">Terriglobus saanensis (strain ATCC BAA-1853 / DSM 23119 / SP1PR4)</name>
    <dbReference type="NCBI Taxonomy" id="401053"/>
    <lineage>
        <taxon>Bacteria</taxon>
        <taxon>Pseudomonadati</taxon>
        <taxon>Acidobacteriota</taxon>
        <taxon>Terriglobia</taxon>
        <taxon>Terriglobales</taxon>
        <taxon>Acidobacteriaceae</taxon>
        <taxon>Terriglobus</taxon>
    </lineage>
</organism>
<gene>
    <name evidence="6" type="ordered locus">AciPR4_1225</name>
</gene>
<dbReference type="RefSeq" id="WP_013567783.1">
    <property type="nucleotide sequence ID" value="NC_014963.1"/>
</dbReference>
<sequence>MQSSTDFDPKIFLASAGFGRKMVTVKGGSVFFAQGAEADSVFYLQKGRAKVTVVSTAGKEATISLLAAGEFIGEEAVSAVPGLRLSTATAIGPCSALKIQRAEILRAIHEEHTFSDMFLTFLLARSMRTQADLVDHLFNSSEKRLARILLLMAEFGKPDDQDRLIPHITQETLAEMIGTTRSRVSFFMNRFRKLGFIDYDGRITVRKSLLNIVLHD</sequence>
<dbReference type="STRING" id="401053.AciPR4_1225"/>
<dbReference type="PROSITE" id="PS50042">
    <property type="entry name" value="CNMP_BINDING_3"/>
    <property type="match status" value="1"/>
</dbReference>
<name>E8UYG2_TERSS</name>
<dbReference type="eggNOG" id="COG0664">
    <property type="taxonomic scope" value="Bacteria"/>
</dbReference>
<dbReference type="HOGENOM" id="CLU_075053_3_3_0"/>
<dbReference type="SMART" id="SM00419">
    <property type="entry name" value="HTH_CRP"/>
    <property type="match status" value="1"/>
</dbReference>
<dbReference type="Proteomes" id="UP000006844">
    <property type="component" value="Chromosome"/>
</dbReference>
<dbReference type="InterPro" id="IPR050397">
    <property type="entry name" value="Env_Response_Regulators"/>
</dbReference>
<dbReference type="AlphaFoldDB" id="E8UYG2"/>
<dbReference type="GO" id="GO:0005829">
    <property type="term" value="C:cytosol"/>
    <property type="evidence" value="ECO:0007669"/>
    <property type="project" value="TreeGrafter"/>
</dbReference>
<dbReference type="InterPro" id="IPR000595">
    <property type="entry name" value="cNMP-bd_dom"/>
</dbReference>
<dbReference type="InterPro" id="IPR012318">
    <property type="entry name" value="HTH_CRP"/>
</dbReference>
<dbReference type="PANTHER" id="PTHR24567:SF68">
    <property type="entry name" value="DNA-BINDING TRANSCRIPTIONAL DUAL REGULATOR CRP"/>
    <property type="match status" value="1"/>
</dbReference>
<dbReference type="Pfam" id="PF00027">
    <property type="entry name" value="cNMP_binding"/>
    <property type="match status" value="1"/>
</dbReference>
<keyword evidence="3" id="KW-0804">Transcription</keyword>
<evidence type="ECO:0000256" key="1">
    <source>
        <dbReference type="ARBA" id="ARBA00023015"/>
    </source>
</evidence>
<dbReference type="InterPro" id="IPR014710">
    <property type="entry name" value="RmlC-like_jellyroll"/>
</dbReference>
<dbReference type="Gene3D" id="1.10.10.10">
    <property type="entry name" value="Winged helix-like DNA-binding domain superfamily/Winged helix DNA-binding domain"/>
    <property type="match status" value="1"/>
</dbReference>
<dbReference type="EMBL" id="CP002467">
    <property type="protein sequence ID" value="ADV82050.1"/>
    <property type="molecule type" value="Genomic_DNA"/>
</dbReference>
<accession>E8UYG2</accession>
<evidence type="ECO:0000259" key="4">
    <source>
        <dbReference type="PROSITE" id="PS50042"/>
    </source>
</evidence>
<evidence type="ECO:0000256" key="2">
    <source>
        <dbReference type="ARBA" id="ARBA00023125"/>
    </source>
</evidence>
<keyword evidence="7" id="KW-1185">Reference proteome</keyword>
<evidence type="ECO:0000256" key="3">
    <source>
        <dbReference type="ARBA" id="ARBA00023163"/>
    </source>
</evidence>
<protein>
    <submittedName>
        <fullName evidence="6">Transcriptional regulator, Crp/Fnr family</fullName>
    </submittedName>
</protein>
<feature type="domain" description="Cyclic nucleotide-binding" evidence="4">
    <location>
        <begin position="28"/>
        <end position="108"/>
    </location>
</feature>
<dbReference type="SUPFAM" id="SSF51206">
    <property type="entry name" value="cAMP-binding domain-like"/>
    <property type="match status" value="1"/>
</dbReference>
<reference evidence="6 7" key="1">
    <citation type="journal article" date="2012" name="Stand. Genomic Sci.">
        <title>Complete genome sequence of Terriglobus saanensis type strain SP1PR4(T), an Acidobacteria from tundra soil.</title>
        <authorList>
            <person name="Rawat S.R."/>
            <person name="Mannisto M.K."/>
            <person name="Starovoytov V."/>
            <person name="Goodwin L."/>
            <person name="Nolan M."/>
            <person name="Hauser L."/>
            <person name="Land M."/>
            <person name="Davenport K.W."/>
            <person name="Woyke T."/>
            <person name="Haggblom M.M."/>
        </authorList>
    </citation>
    <scope>NUCLEOTIDE SEQUENCE</scope>
    <source>
        <strain evidence="7">ATCC BAA-1853 / DSM 23119 / SP1PR4</strain>
    </source>
</reference>
<dbReference type="InterPro" id="IPR036388">
    <property type="entry name" value="WH-like_DNA-bd_sf"/>
</dbReference>
<dbReference type="PROSITE" id="PS51063">
    <property type="entry name" value="HTH_CRP_2"/>
    <property type="match status" value="1"/>
</dbReference>
<dbReference type="SUPFAM" id="SSF46785">
    <property type="entry name" value="Winged helix' DNA-binding domain"/>
    <property type="match status" value="1"/>
</dbReference>
<evidence type="ECO:0000259" key="5">
    <source>
        <dbReference type="PROSITE" id="PS51063"/>
    </source>
</evidence>